<evidence type="ECO:0000313" key="4">
    <source>
        <dbReference type="Proteomes" id="UP000078486"/>
    </source>
</evidence>
<feature type="transmembrane region" description="Helical" evidence="2">
    <location>
        <begin position="16"/>
        <end position="35"/>
    </location>
</feature>
<dbReference type="RefSeq" id="WP_068770092.1">
    <property type="nucleotide sequence ID" value="NZ_CP109796.1"/>
</dbReference>
<accession>A0A178ILJ1</accession>
<dbReference type="STRING" id="1184151.AW736_09765"/>
<dbReference type="SUPFAM" id="SSF74653">
    <property type="entry name" value="TolA/TonB C-terminal domain"/>
    <property type="match status" value="1"/>
</dbReference>
<dbReference type="AlphaFoldDB" id="A0A178ILJ1"/>
<dbReference type="Proteomes" id="UP000078486">
    <property type="component" value="Unassembled WGS sequence"/>
</dbReference>
<evidence type="ECO:0000256" key="1">
    <source>
        <dbReference type="SAM" id="MobiDB-lite"/>
    </source>
</evidence>
<dbReference type="OrthoDB" id="200359at2"/>
<evidence type="ECO:0000313" key="3">
    <source>
        <dbReference type="EMBL" id="OAM90059.1"/>
    </source>
</evidence>
<dbReference type="Pfam" id="PF13103">
    <property type="entry name" value="TonB_2"/>
    <property type="match status" value="1"/>
</dbReference>
<evidence type="ECO:0008006" key="5">
    <source>
        <dbReference type="Google" id="ProtNLM"/>
    </source>
</evidence>
<feature type="region of interest" description="Disordered" evidence="1">
    <location>
        <begin position="51"/>
        <end position="124"/>
    </location>
</feature>
<feature type="compositionally biased region" description="Basic and acidic residues" evidence="1">
    <location>
        <begin position="67"/>
        <end position="77"/>
    </location>
</feature>
<keyword evidence="2" id="KW-0472">Membrane</keyword>
<gene>
    <name evidence="3" type="ORF">AW736_09765</name>
</gene>
<organism evidence="3 4">
    <name type="scientific">Termitidicoccus mucosus</name>
    <dbReference type="NCBI Taxonomy" id="1184151"/>
    <lineage>
        <taxon>Bacteria</taxon>
        <taxon>Pseudomonadati</taxon>
        <taxon>Verrucomicrobiota</taxon>
        <taxon>Opitutia</taxon>
        <taxon>Opitutales</taxon>
        <taxon>Opitutaceae</taxon>
        <taxon>Termitidicoccus</taxon>
    </lineage>
</organism>
<name>A0A178ILJ1_9BACT</name>
<keyword evidence="2" id="KW-0812">Transmembrane</keyword>
<comment type="caution">
    <text evidence="3">The sequence shown here is derived from an EMBL/GenBank/DDBJ whole genome shotgun (WGS) entry which is preliminary data.</text>
</comment>
<sequence length="242" mass="25486">MATDSLNDESGFFRRYGPALAVCALLGGGLAWWLAATASGPKPVAHKPQEFSMVRVALPPPPPPPRLQEEPRPRPEDSSQQMIEQEPVSSDEPPEKPAEVPEPAGEQAAPMGTNIQGESPSDGFGLVGRGGGGIIGGTGAGAGRGSGAGASRWGWYAAQVQNTIASALGRHPKTRVAELRVSVRIWPDEAGRIEQVQMVGTTGQPELDTAIEHEVLAGLTLREPPPPDMPRPIVLRISAKRP</sequence>
<protein>
    <recommendedName>
        <fullName evidence="5">TonB C-terminal domain-containing protein</fullName>
    </recommendedName>
</protein>
<keyword evidence="4" id="KW-1185">Reference proteome</keyword>
<dbReference type="Gene3D" id="3.30.1150.10">
    <property type="match status" value="1"/>
</dbReference>
<evidence type="ECO:0000256" key="2">
    <source>
        <dbReference type="SAM" id="Phobius"/>
    </source>
</evidence>
<keyword evidence="2" id="KW-1133">Transmembrane helix</keyword>
<reference evidence="3 4" key="1">
    <citation type="submission" date="2016-01" db="EMBL/GenBank/DDBJ databases">
        <title>High potential of lignocellulose degradation of a new Verrucomicrobia species.</title>
        <authorList>
            <person name="Wang Y."/>
            <person name="Shi Y."/>
            <person name="Qiu Z."/>
            <person name="Liu S."/>
            <person name="Yang H."/>
        </authorList>
    </citation>
    <scope>NUCLEOTIDE SEQUENCE [LARGE SCALE GENOMIC DNA]</scope>
    <source>
        <strain evidence="3 4">TSB47</strain>
    </source>
</reference>
<dbReference type="EMBL" id="LRRQ01000075">
    <property type="protein sequence ID" value="OAM90059.1"/>
    <property type="molecule type" value="Genomic_DNA"/>
</dbReference>
<proteinExistence type="predicted"/>